<evidence type="ECO:0000256" key="1">
    <source>
        <dbReference type="ARBA" id="ARBA00012493"/>
    </source>
</evidence>
<evidence type="ECO:0000313" key="4">
    <source>
        <dbReference type="Proteomes" id="UP001627154"/>
    </source>
</evidence>
<name>A0ABD2VTH4_9HYME</name>
<dbReference type="Proteomes" id="UP001627154">
    <property type="component" value="Unassembled WGS sequence"/>
</dbReference>
<accession>A0ABD2VTH4</accession>
<dbReference type="Gene3D" id="3.30.70.270">
    <property type="match status" value="2"/>
</dbReference>
<dbReference type="EC" id="2.7.7.49" evidence="1"/>
<dbReference type="EMBL" id="JBJJXI010000179">
    <property type="protein sequence ID" value="KAL3384051.1"/>
    <property type="molecule type" value="Genomic_DNA"/>
</dbReference>
<dbReference type="PANTHER" id="PTHR33064:SF37">
    <property type="entry name" value="RIBONUCLEASE H"/>
    <property type="match status" value="1"/>
</dbReference>
<dbReference type="PANTHER" id="PTHR33064">
    <property type="entry name" value="POL PROTEIN"/>
    <property type="match status" value="1"/>
</dbReference>
<dbReference type="InterPro" id="IPR043502">
    <property type="entry name" value="DNA/RNA_pol_sf"/>
</dbReference>
<dbReference type="InterPro" id="IPR051320">
    <property type="entry name" value="Viral_Replic_Matur_Polypro"/>
</dbReference>
<protein>
    <recommendedName>
        <fullName evidence="1">RNA-directed DNA polymerase</fullName>
        <ecNumber evidence="1">2.7.7.49</ecNumber>
    </recommendedName>
</protein>
<sequence>MFRLMGRLRLANLTVRPDKCHFLKTTVTYLGHIISEKGVEPDPSKISAVSNFPRPKNRKNIKQFLGLAGYYRRFVKDFAKIAKPLTSLLKADTPWDWTDVQEGASASYSNDDVEHEIGRVFFILRPTTPESDSERDYALHGQNNGLQGMQLTIEVPTPDQNATTETNDATSGSTTEEASSDSPANESSPSACNEDAINDSASDESDAEDDATFTRSHPKRARLLVARSVQQCNDTLLTRKDNWVHFMSVDCIPH</sequence>
<proteinExistence type="predicted"/>
<dbReference type="GO" id="GO:0003964">
    <property type="term" value="F:RNA-directed DNA polymerase activity"/>
    <property type="evidence" value="ECO:0007669"/>
    <property type="project" value="UniProtKB-EC"/>
</dbReference>
<keyword evidence="4" id="KW-1185">Reference proteome</keyword>
<evidence type="ECO:0000313" key="3">
    <source>
        <dbReference type="EMBL" id="KAL3384051.1"/>
    </source>
</evidence>
<feature type="compositionally biased region" description="Acidic residues" evidence="2">
    <location>
        <begin position="201"/>
        <end position="211"/>
    </location>
</feature>
<comment type="caution">
    <text evidence="3">The sequence shown here is derived from an EMBL/GenBank/DDBJ whole genome shotgun (WGS) entry which is preliminary data.</text>
</comment>
<feature type="compositionally biased region" description="Polar residues" evidence="2">
    <location>
        <begin position="158"/>
        <end position="167"/>
    </location>
</feature>
<feature type="compositionally biased region" description="Low complexity" evidence="2">
    <location>
        <begin position="168"/>
        <end position="200"/>
    </location>
</feature>
<dbReference type="SUPFAM" id="SSF56672">
    <property type="entry name" value="DNA/RNA polymerases"/>
    <property type="match status" value="1"/>
</dbReference>
<organism evidence="3 4">
    <name type="scientific">Trichogramma kaykai</name>
    <dbReference type="NCBI Taxonomy" id="54128"/>
    <lineage>
        <taxon>Eukaryota</taxon>
        <taxon>Metazoa</taxon>
        <taxon>Ecdysozoa</taxon>
        <taxon>Arthropoda</taxon>
        <taxon>Hexapoda</taxon>
        <taxon>Insecta</taxon>
        <taxon>Pterygota</taxon>
        <taxon>Neoptera</taxon>
        <taxon>Endopterygota</taxon>
        <taxon>Hymenoptera</taxon>
        <taxon>Apocrita</taxon>
        <taxon>Proctotrupomorpha</taxon>
        <taxon>Chalcidoidea</taxon>
        <taxon>Trichogrammatidae</taxon>
        <taxon>Trichogramma</taxon>
    </lineage>
</organism>
<dbReference type="FunFam" id="3.30.70.270:FF:000020">
    <property type="entry name" value="Transposon Tf2-6 polyprotein-like Protein"/>
    <property type="match status" value="1"/>
</dbReference>
<gene>
    <name evidence="3" type="ORF">TKK_020123</name>
</gene>
<dbReference type="AlphaFoldDB" id="A0ABD2VTH4"/>
<evidence type="ECO:0000256" key="2">
    <source>
        <dbReference type="SAM" id="MobiDB-lite"/>
    </source>
</evidence>
<feature type="region of interest" description="Disordered" evidence="2">
    <location>
        <begin position="158"/>
        <end position="215"/>
    </location>
</feature>
<dbReference type="InterPro" id="IPR043128">
    <property type="entry name" value="Rev_trsase/Diguanyl_cyclase"/>
</dbReference>
<reference evidence="3 4" key="1">
    <citation type="journal article" date="2024" name="bioRxiv">
        <title>A reference genome for Trichogramma kaykai: A tiny desert-dwelling parasitoid wasp with competing sex-ratio distorters.</title>
        <authorList>
            <person name="Culotta J."/>
            <person name="Lindsey A.R."/>
        </authorList>
    </citation>
    <scope>NUCLEOTIDE SEQUENCE [LARGE SCALE GENOMIC DNA]</scope>
    <source>
        <strain evidence="3 4">KSX58</strain>
    </source>
</reference>